<dbReference type="AlphaFoldDB" id="A0A0M4NHY8"/>
<dbReference type="Gene3D" id="3.40.30.10">
    <property type="entry name" value="Glutaredoxin"/>
    <property type="match status" value="1"/>
</dbReference>
<gene>
    <name evidence="4" type="ORF">SP60_01400</name>
</gene>
<dbReference type="GO" id="GO:0016209">
    <property type="term" value="F:antioxidant activity"/>
    <property type="evidence" value="ECO:0007669"/>
    <property type="project" value="InterPro"/>
</dbReference>
<keyword evidence="2" id="KW-0732">Signal</keyword>
<dbReference type="CDD" id="cd02966">
    <property type="entry name" value="TlpA_like_family"/>
    <property type="match status" value="1"/>
</dbReference>
<feature type="chain" id="PRO_5005799022" evidence="2">
    <location>
        <begin position="20"/>
        <end position="171"/>
    </location>
</feature>
<feature type="signal peptide" evidence="2">
    <location>
        <begin position="1"/>
        <end position="19"/>
    </location>
</feature>
<dbReference type="InterPro" id="IPR036249">
    <property type="entry name" value="Thioredoxin-like_sf"/>
</dbReference>
<dbReference type="InterPro" id="IPR050553">
    <property type="entry name" value="Thioredoxin_ResA/DsbE_sf"/>
</dbReference>
<evidence type="ECO:0000313" key="5">
    <source>
        <dbReference type="Proteomes" id="UP000058020"/>
    </source>
</evidence>
<dbReference type="GO" id="GO:0015036">
    <property type="term" value="F:disulfide oxidoreductase activity"/>
    <property type="evidence" value="ECO:0007669"/>
    <property type="project" value="UniProtKB-ARBA"/>
</dbReference>
<dbReference type="PROSITE" id="PS00194">
    <property type="entry name" value="THIOREDOXIN_1"/>
    <property type="match status" value="1"/>
</dbReference>
<dbReference type="EMBL" id="CP010552">
    <property type="protein sequence ID" value="ALE52013.1"/>
    <property type="molecule type" value="Genomic_DNA"/>
</dbReference>
<evidence type="ECO:0000256" key="1">
    <source>
        <dbReference type="ARBA" id="ARBA00023284"/>
    </source>
</evidence>
<dbReference type="Proteomes" id="UP000058020">
    <property type="component" value="Chromosome"/>
</dbReference>
<dbReference type="InterPro" id="IPR000866">
    <property type="entry name" value="AhpC/TSA"/>
</dbReference>
<evidence type="ECO:0000256" key="2">
    <source>
        <dbReference type="SAM" id="SignalP"/>
    </source>
</evidence>
<dbReference type="Pfam" id="PF00578">
    <property type="entry name" value="AhpC-TSA"/>
    <property type="match status" value="1"/>
</dbReference>
<dbReference type="SUPFAM" id="SSF52833">
    <property type="entry name" value="Thioredoxin-like"/>
    <property type="match status" value="1"/>
</dbReference>
<proteinExistence type="predicted"/>
<dbReference type="OrthoDB" id="9796554at2"/>
<dbReference type="PANTHER" id="PTHR42852">
    <property type="entry name" value="THIOL:DISULFIDE INTERCHANGE PROTEIN DSBE"/>
    <property type="match status" value="1"/>
</dbReference>
<dbReference type="InterPro" id="IPR017937">
    <property type="entry name" value="Thioredoxin_CS"/>
</dbReference>
<keyword evidence="1" id="KW-0676">Redox-active center</keyword>
<evidence type="ECO:0000259" key="3">
    <source>
        <dbReference type="PROSITE" id="PS51352"/>
    </source>
</evidence>
<dbReference type="InterPro" id="IPR013766">
    <property type="entry name" value="Thioredoxin_domain"/>
</dbReference>
<dbReference type="PROSITE" id="PS51352">
    <property type="entry name" value="THIOREDOXIN_2"/>
    <property type="match status" value="1"/>
</dbReference>
<dbReference type="PANTHER" id="PTHR42852:SF18">
    <property type="entry name" value="CHROMOSOME UNDETERMINED SCAFFOLD_47, WHOLE GENOME SHOTGUN SEQUENCE"/>
    <property type="match status" value="1"/>
</dbReference>
<dbReference type="KEGG" id="tho:SP60_01400"/>
<keyword evidence="5" id="KW-1185">Reference proteome</keyword>
<dbReference type="RefSeq" id="WP_053950941.1">
    <property type="nucleotide sequence ID" value="NZ_CP010552.1"/>
</dbReference>
<dbReference type="STRING" id="1705394.SP60_01400"/>
<organism evidence="4 5">
    <name type="scientific">Candidatus Thioglobus autotrophicus</name>
    <dbReference type="NCBI Taxonomy" id="1705394"/>
    <lineage>
        <taxon>Bacteria</taxon>
        <taxon>Pseudomonadati</taxon>
        <taxon>Pseudomonadota</taxon>
        <taxon>Gammaproteobacteria</taxon>
        <taxon>Candidatus Pseudothioglobaceae</taxon>
        <taxon>Candidatus Thioglobus</taxon>
    </lineage>
</organism>
<feature type="domain" description="Thioredoxin" evidence="3">
    <location>
        <begin position="33"/>
        <end position="171"/>
    </location>
</feature>
<sequence length="171" mass="19157">MKKIIIILALFASFNNAHSMSVDDIVSAAKEAQQKQIIAPKFSLIDTQGNTHTNQSTQGKYLVVNFWATWCPPCLKEIPAFVEFYENNQDKVLILGLDYEQADADAIAQFTDTFMVNYPIVLFDAHNGAQFTNFGEVIGMPTTYVYNPKGKLVDFKMGEMDIESLTKAISK</sequence>
<accession>A0A0M4NHY8</accession>
<evidence type="ECO:0000313" key="4">
    <source>
        <dbReference type="EMBL" id="ALE52013.1"/>
    </source>
</evidence>
<reference evidence="4 5" key="1">
    <citation type="journal article" date="2015" name="Genome Announc.">
        <title>Genome Sequence of 'Candidatus Thioglobus autotrophica' Strain EF1, a Chemoautotroph from the SUP05 Clade of Marine Gammaproteobacteria.</title>
        <authorList>
            <person name="Shah V."/>
            <person name="Morris R.M."/>
        </authorList>
    </citation>
    <scope>NUCLEOTIDE SEQUENCE [LARGE SCALE GENOMIC DNA]</scope>
    <source>
        <strain evidence="4 5">EF1</strain>
    </source>
</reference>
<protein>
    <submittedName>
        <fullName evidence="4">Redoxin</fullName>
    </submittedName>
</protein>
<name>A0A0M4NHY8_9GAMM</name>